<evidence type="ECO:0000313" key="2">
    <source>
        <dbReference type="EMBL" id="MCD9644730.1"/>
    </source>
</evidence>
<organism evidence="2 3">
    <name type="scientific">Datura stramonium</name>
    <name type="common">Jimsonweed</name>
    <name type="synonym">Common thornapple</name>
    <dbReference type="NCBI Taxonomy" id="4076"/>
    <lineage>
        <taxon>Eukaryota</taxon>
        <taxon>Viridiplantae</taxon>
        <taxon>Streptophyta</taxon>
        <taxon>Embryophyta</taxon>
        <taxon>Tracheophyta</taxon>
        <taxon>Spermatophyta</taxon>
        <taxon>Magnoliopsida</taxon>
        <taxon>eudicotyledons</taxon>
        <taxon>Gunneridae</taxon>
        <taxon>Pentapetalae</taxon>
        <taxon>asterids</taxon>
        <taxon>lamiids</taxon>
        <taxon>Solanales</taxon>
        <taxon>Solanaceae</taxon>
        <taxon>Solanoideae</taxon>
        <taxon>Datureae</taxon>
        <taxon>Datura</taxon>
    </lineage>
</organism>
<keyword evidence="3" id="KW-1185">Reference proteome</keyword>
<keyword evidence="1" id="KW-0812">Transmembrane</keyword>
<accession>A0ABS8VFL9</accession>
<name>A0ABS8VFL9_DATST</name>
<comment type="caution">
    <text evidence="2">The sequence shown here is derived from an EMBL/GenBank/DDBJ whole genome shotgun (WGS) entry which is preliminary data.</text>
</comment>
<keyword evidence="1" id="KW-1133">Transmembrane helix</keyword>
<proteinExistence type="predicted"/>
<reference evidence="2 3" key="1">
    <citation type="journal article" date="2021" name="BMC Genomics">
        <title>Datura genome reveals duplications of psychoactive alkaloid biosynthetic genes and high mutation rate following tissue culture.</title>
        <authorList>
            <person name="Rajewski A."/>
            <person name="Carter-House D."/>
            <person name="Stajich J."/>
            <person name="Litt A."/>
        </authorList>
    </citation>
    <scope>NUCLEOTIDE SEQUENCE [LARGE SCALE GENOMIC DNA]</scope>
    <source>
        <strain evidence="2">AR-01</strain>
    </source>
</reference>
<keyword evidence="1" id="KW-0472">Membrane</keyword>
<gene>
    <name evidence="2" type="ORF">HAX54_033152</name>
</gene>
<evidence type="ECO:0000313" key="3">
    <source>
        <dbReference type="Proteomes" id="UP000823775"/>
    </source>
</evidence>
<evidence type="ECO:0000256" key="1">
    <source>
        <dbReference type="SAM" id="Phobius"/>
    </source>
</evidence>
<feature type="transmembrane region" description="Helical" evidence="1">
    <location>
        <begin position="20"/>
        <end position="43"/>
    </location>
</feature>
<sequence length="108" mass="11924">MHYVMAVEKLAFCGKEGLPHSLYFLLPYFLLALLFGGLSLSAFSSGVSTSNSSSTRLISGDCNVKQKNLERWFFPQEKSTVGIDERVSLLYSSWGNLVTQSANGRNHA</sequence>
<dbReference type="EMBL" id="JACEIK010004235">
    <property type="protein sequence ID" value="MCD9644730.1"/>
    <property type="molecule type" value="Genomic_DNA"/>
</dbReference>
<protein>
    <submittedName>
        <fullName evidence="2">Uncharacterized protein</fullName>
    </submittedName>
</protein>
<dbReference type="Proteomes" id="UP000823775">
    <property type="component" value="Unassembled WGS sequence"/>
</dbReference>